<feature type="transmembrane region" description="Helical" evidence="1">
    <location>
        <begin position="94"/>
        <end position="113"/>
    </location>
</feature>
<dbReference type="AlphaFoldDB" id="A0A937DK17"/>
<dbReference type="Proteomes" id="UP000642920">
    <property type="component" value="Unassembled WGS sequence"/>
</dbReference>
<name>A0A937DK17_9BACT</name>
<evidence type="ECO:0000313" key="2">
    <source>
        <dbReference type="EMBL" id="MBL0766520.1"/>
    </source>
</evidence>
<evidence type="ECO:0008006" key="4">
    <source>
        <dbReference type="Google" id="ProtNLM"/>
    </source>
</evidence>
<protein>
    <recommendedName>
        <fullName evidence="4">Coenzyme Q (Ubiquinone) biosynthesis protein Coq4</fullName>
    </recommendedName>
</protein>
<evidence type="ECO:0000313" key="3">
    <source>
        <dbReference type="Proteomes" id="UP000642920"/>
    </source>
</evidence>
<keyword evidence="1" id="KW-1133">Transmembrane helix</keyword>
<dbReference type="EMBL" id="JAERQG010000004">
    <property type="protein sequence ID" value="MBL0766520.1"/>
    <property type="molecule type" value="Genomic_DNA"/>
</dbReference>
<dbReference type="RefSeq" id="WP_201923171.1">
    <property type="nucleotide sequence ID" value="NZ_JAERQG010000004.1"/>
</dbReference>
<keyword evidence="1" id="KW-0472">Membrane</keyword>
<accession>A0A937DK17</accession>
<evidence type="ECO:0000256" key="1">
    <source>
        <dbReference type="SAM" id="Phobius"/>
    </source>
</evidence>
<sequence>METESNITLRQGLDDFYNAYEGHLSHTKEGLPDEVKSFFKSHDVAHVLFGCDISLFGEGAVKIWTIFGTTLGFWNHFNEYRKANAYELSKNFTFLHVIKNIFKLLAAIPLLIIRAKRMHKAWPWSGFETYMDQPIADIRKEFNIKVLK</sequence>
<gene>
    <name evidence="2" type="ORF">JKP34_14730</name>
</gene>
<proteinExistence type="predicted"/>
<organism evidence="2 3">
    <name type="scientific">Marivirga atlantica</name>
    <dbReference type="NCBI Taxonomy" id="1548457"/>
    <lineage>
        <taxon>Bacteria</taxon>
        <taxon>Pseudomonadati</taxon>
        <taxon>Bacteroidota</taxon>
        <taxon>Cytophagia</taxon>
        <taxon>Cytophagales</taxon>
        <taxon>Marivirgaceae</taxon>
        <taxon>Marivirga</taxon>
    </lineage>
</organism>
<keyword evidence="1" id="KW-0812">Transmembrane</keyword>
<reference evidence="2" key="1">
    <citation type="submission" date="2021-01" db="EMBL/GenBank/DDBJ databases">
        <title>Marivirga sp. nov., isolated from intertidal surface sediments.</title>
        <authorList>
            <person name="Zhang M."/>
        </authorList>
    </citation>
    <scope>NUCLEOTIDE SEQUENCE</scope>
    <source>
        <strain evidence="2">SM1354</strain>
    </source>
</reference>
<comment type="caution">
    <text evidence="2">The sequence shown here is derived from an EMBL/GenBank/DDBJ whole genome shotgun (WGS) entry which is preliminary data.</text>
</comment>
<keyword evidence="3" id="KW-1185">Reference proteome</keyword>